<name>A0A4Y7RI07_9FIRM</name>
<dbReference type="PANTHER" id="PTHR41368">
    <property type="entry name" value="PROTEIN YGHO"/>
    <property type="match status" value="1"/>
</dbReference>
<evidence type="ECO:0000259" key="1">
    <source>
        <dbReference type="PROSITE" id="PS51186"/>
    </source>
</evidence>
<reference evidence="2 3" key="1">
    <citation type="journal article" date="2018" name="Environ. Microbiol.">
        <title>Novel energy conservation strategies and behaviour of Pelotomaculum schinkii driving syntrophic propionate catabolism.</title>
        <authorList>
            <person name="Hidalgo-Ahumada C.A.P."/>
            <person name="Nobu M.K."/>
            <person name="Narihiro T."/>
            <person name="Tamaki H."/>
            <person name="Liu W.T."/>
            <person name="Kamagata Y."/>
            <person name="Stams A.J.M."/>
            <person name="Imachi H."/>
            <person name="Sousa D.Z."/>
        </authorList>
    </citation>
    <scope>NUCLEOTIDE SEQUENCE [LARGE SCALE GENOMIC DNA]</scope>
    <source>
        <strain evidence="2 3">HH</strain>
    </source>
</reference>
<comment type="caution">
    <text evidence="2">The sequence shown here is derived from an EMBL/GenBank/DDBJ whole genome shotgun (WGS) entry which is preliminary data.</text>
</comment>
<dbReference type="InterPro" id="IPR000182">
    <property type="entry name" value="GNAT_dom"/>
</dbReference>
<dbReference type="EMBL" id="QFGA01000001">
    <property type="protein sequence ID" value="TEB08446.1"/>
    <property type="molecule type" value="Genomic_DNA"/>
</dbReference>
<dbReference type="Gene3D" id="3.40.630.30">
    <property type="match status" value="1"/>
</dbReference>
<dbReference type="PANTHER" id="PTHR41368:SF1">
    <property type="entry name" value="PROTEIN YGHO"/>
    <property type="match status" value="1"/>
</dbReference>
<dbReference type="GO" id="GO:0016747">
    <property type="term" value="F:acyltransferase activity, transferring groups other than amino-acyl groups"/>
    <property type="evidence" value="ECO:0007669"/>
    <property type="project" value="InterPro"/>
</dbReference>
<dbReference type="Proteomes" id="UP000298324">
    <property type="component" value="Unassembled WGS sequence"/>
</dbReference>
<dbReference type="SUPFAM" id="SSF55729">
    <property type="entry name" value="Acyl-CoA N-acyltransferases (Nat)"/>
    <property type="match status" value="1"/>
</dbReference>
<sequence>MAVEVVAVSSPEELQVFNAFPGSVYRGVFTAPSFPIIDPANPRRDRLFARVEAQPFLAVHRGYAAGRIAAGVHTDEQLRSTGYFGYFEALPDPTVAVALIERASAWLAGRGVKVMIGPVDLTPHERVGLLVEGFKGFHLPGMPYNPPYYQDLLKASGLELEVDLLAYHRDLGKPLPERLVRVASRAMNNQTLRIRELDFNNLTAEGEKFSCLHNGSMPGIWGFAPLSPEEGAAILHRLKGFYDPGLILIAEVDGKPAGLCLTLLALRRNSGRALAGPRTARLAVLAVLPPFRFKGLEAALILECIRRAGRRGVMRFELSQIAESNRMMNKIIQNMGQARKGRVYRVYRKTLLDS</sequence>
<dbReference type="CDD" id="cd04301">
    <property type="entry name" value="NAT_SF"/>
    <property type="match status" value="1"/>
</dbReference>
<evidence type="ECO:0000313" key="2">
    <source>
        <dbReference type="EMBL" id="TEB08446.1"/>
    </source>
</evidence>
<organism evidence="2 3">
    <name type="scientific">Pelotomaculum schinkii</name>
    <dbReference type="NCBI Taxonomy" id="78350"/>
    <lineage>
        <taxon>Bacteria</taxon>
        <taxon>Bacillati</taxon>
        <taxon>Bacillota</taxon>
        <taxon>Clostridia</taxon>
        <taxon>Eubacteriales</taxon>
        <taxon>Desulfotomaculaceae</taxon>
        <taxon>Pelotomaculum</taxon>
    </lineage>
</organism>
<dbReference type="AlphaFoldDB" id="A0A4Y7RI07"/>
<dbReference type="InterPro" id="IPR039968">
    <property type="entry name" value="BcerS-like"/>
</dbReference>
<dbReference type="Pfam" id="PF00583">
    <property type="entry name" value="Acetyltransf_1"/>
    <property type="match status" value="1"/>
</dbReference>
<feature type="domain" description="N-acetyltransferase" evidence="1">
    <location>
        <begin position="192"/>
        <end position="354"/>
    </location>
</feature>
<proteinExistence type="predicted"/>
<protein>
    <recommendedName>
        <fullName evidence="1">N-acetyltransferase domain-containing protein</fullName>
    </recommendedName>
</protein>
<accession>A0A4Y7RI07</accession>
<evidence type="ECO:0000313" key="3">
    <source>
        <dbReference type="Proteomes" id="UP000298324"/>
    </source>
</evidence>
<gene>
    <name evidence="2" type="ORF">Psch_02009</name>
</gene>
<keyword evidence="3" id="KW-1185">Reference proteome</keyword>
<dbReference type="PROSITE" id="PS51186">
    <property type="entry name" value="GNAT"/>
    <property type="match status" value="1"/>
</dbReference>
<dbReference type="RefSeq" id="WP_190240059.1">
    <property type="nucleotide sequence ID" value="NZ_QFGA01000001.1"/>
</dbReference>
<dbReference type="InterPro" id="IPR016181">
    <property type="entry name" value="Acyl_CoA_acyltransferase"/>
</dbReference>